<evidence type="ECO:0000313" key="7">
    <source>
        <dbReference type="EMBL" id="MBP1996284.1"/>
    </source>
</evidence>
<dbReference type="SUPFAM" id="SSF51735">
    <property type="entry name" value="NAD(P)-binding Rossmann-fold domains"/>
    <property type="match status" value="1"/>
</dbReference>
<keyword evidence="3" id="KW-0520">NAD</keyword>
<keyword evidence="2 4" id="KW-0560">Oxidoreductase</keyword>
<evidence type="ECO:0000256" key="2">
    <source>
        <dbReference type="ARBA" id="ARBA00023002"/>
    </source>
</evidence>
<evidence type="ECO:0000256" key="3">
    <source>
        <dbReference type="ARBA" id="ARBA00023027"/>
    </source>
</evidence>
<dbReference type="EC" id="1.1.1.95" evidence="7"/>
<protein>
    <submittedName>
        <fullName evidence="7">D-3-phosphoglycerate dehydrogenase</fullName>
        <ecNumber evidence="7">1.1.1.95</ecNumber>
    </submittedName>
</protein>
<dbReference type="RefSeq" id="WP_209978562.1">
    <property type="nucleotide sequence ID" value="NZ_JAGGLB010000047.1"/>
</dbReference>
<gene>
    <name evidence="7" type="ORF">J2Z66_007930</name>
</gene>
<accession>A0ABS4JC16</accession>
<feature type="domain" description="D-isomer specific 2-hydroxyacid dehydrogenase catalytic" evidence="5">
    <location>
        <begin position="37"/>
        <end position="319"/>
    </location>
</feature>
<keyword evidence="8" id="KW-1185">Reference proteome</keyword>
<dbReference type="InterPro" id="IPR006139">
    <property type="entry name" value="D-isomer_2_OHA_DH_cat_dom"/>
</dbReference>
<comment type="similarity">
    <text evidence="1 4">Belongs to the D-isomer specific 2-hydroxyacid dehydrogenase family.</text>
</comment>
<evidence type="ECO:0000313" key="8">
    <source>
        <dbReference type="Proteomes" id="UP001519287"/>
    </source>
</evidence>
<dbReference type="SUPFAM" id="SSF52283">
    <property type="entry name" value="Formate/glycerate dehydrogenase catalytic domain-like"/>
    <property type="match status" value="1"/>
</dbReference>
<dbReference type="GO" id="GO:0004617">
    <property type="term" value="F:phosphoglycerate dehydrogenase activity"/>
    <property type="evidence" value="ECO:0007669"/>
    <property type="project" value="UniProtKB-EC"/>
</dbReference>
<dbReference type="Pfam" id="PF00389">
    <property type="entry name" value="2-Hacid_dh"/>
    <property type="match status" value="1"/>
</dbReference>
<dbReference type="InterPro" id="IPR006140">
    <property type="entry name" value="D-isomer_DH_NAD-bd"/>
</dbReference>
<evidence type="ECO:0000259" key="6">
    <source>
        <dbReference type="Pfam" id="PF02826"/>
    </source>
</evidence>
<dbReference type="Proteomes" id="UP001519287">
    <property type="component" value="Unassembled WGS sequence"/>
</dbReference>
<dbReference type="InterPro" id="IPR036291">
    <property type="entry name" value="NAD(P)-bd_dom_sf"/>
</dbReference>
<dbReference type="PROSITE" id="PS00670">
    <property type="entry name" value="D_2_HYDROXYACID_DH_2"/>
    <property type="match status" value="1"/>
</dbReference>
<dbReference type="InterPro" id="IPR050857">
    <property type="entry name" value="D-2-hydroxyacid_DH"/>
</dbReference>
<comment type="caution">
    <text evidence="7">The sequence shown here is derived from an EMBL/GenBank/DDBJ whole genome shotgun (WGS) entry which is preliminary data.</text>
</comment>
<proteinExistence type="inferred from homology"/>
<evidence type="ECO:0000256" key="1">
    <source>
        <dbReference type="ARBA" id="ARBA00005854"/>
    </source>
</evidence>
<dbReference type="PANTHER" id="PTHR42789:SF1">
    <property type="entry name" value="D-ISOMER SPECIFIC 2-HYDROXYACID DEHYDROGENASE FAMILY PROTEIN (AFU_ORTHOLOGUE AFUA_6G10090)"/>
    <property type="match status" value="1"/>
</dbReference>
<dbReference type="Pfam" id="PF02826">
    <property type="entry name" value="2-Hacid_dh_C"/>
    <property type="match status" value="1"/>
</dbReference>
<dbReference type="InterPro" id="IPR029753">
    <property type="entry name" value="D-isomer_DH_CS"/>
</dbReference>
<organism evidence="7 8">
    <name type="scientific">Paenibacillus eucommiae</name>
    <dbReference type="NCBI Taxonomy" id="1355755"/>
    <lineage>
        <taxon>Bacteria</taxon>
        <taxon>Bacillati</taxon>
        <taxon>Bacillota</taxon>
        <taxon>Bacilli</taxon>
        <taxon>Bacillales</taxon>
        <taxon>Paenibacillaceae</taxon>
        <taxon>Paenibacillus</taxon>
    </lineage>
</organism>
<dbReference type="CDD" id="cd05299">
    <property type="entry name" value="CtBP_dh"/>
    <property type="match status" value="1"/>
</dbReference>
<sequence>MMKQYLAAVTDFTFSNLDQEKRVLEPLGFRIITGQCKTATDVIELCQNADAILTQFAPITSDVIRHLRNCRIIVRYGIGVDTVDIDAASEAGILVVNIPDYGIQEVADHTMSLLLAAVRKIPAVVAQVRRGQWENAPFRPIMGLSGKTLGLAGLGNIARAVAQRAQAFNLNVIAYDRYAPKEVFTEWNVRRVEWEQLLATSDILSIHLPLTEQTRHLLNREAFSKMKESAVLVNTSRGGVVDAEALEVALKTNQIAGAALDVLEEEPISPEHPLLQLSQCLITSHCAWYSEDSIIRLQQFAAMEICRLFSGERPKHIVNSSAVQESYMSREDNR</sequence>
<dbReference type="PANTHER" id="PTHR42789">
    <property type="entry name" value="D-ISOMER SPECIFIC 2-HYDROXYACID DEHYDROGENASE FAMILY PROTEIN (AFU_ORTHOLOGUE AFUA_6G10090)"/>
    <property type="match status" value="1"/>
</dbReference>
<evidence type="ECO:0000259" key="5">
    <source>
        <dbReference type="Pfam" id="PF00389"/>
    </source>
</evidence>
<name>A0ABS4JC16_9BACL</name>
<dbReference type="InterPro" id="IPR043322">
    <property type="entry name" value="CtBP"/>
</dbReference>
<feature type="domain" description="D-isomer specific 2-hydroxyacid dehydrogenase NAD-binding" evidence="6">
    <location>
        <begin position="111"/>
        <end position="287"/>
    </location>
</feature>
<dbReference type="EMBL" id="JAGGLB010000047">
    <property type="protein sequence ID" value="MBP1996284.1"/>
    <property type="molecule type" value="Genomic_DNA"/>
</dbReference>
<reference evidence="7 8" key="1">
    <citation type="submission" date="2021-03" db="EMBL/GenBank/DDBJ databases">
        <title>Genomic Encyclopedia of Type Strains, Phase IV (KMG-IV): sequencing the most valuable type-strain genomes for metagenomic binning, comparative biology and taxonomic classification.</title>
        <authorList>
            <person name="Goeker M."/>
        </authorList>
    </citation>
    <scope>NUCLEOTIDE SEQUENCE [LARGE SCALE GENOMIC DNA]</scope>
    <source>
        <strain evidence="7 8">DSM 26048</strain>
    </source>
</reference>
<dbReference type="Gene3D" id="3.40.50.720">
    <property type="entry name" value="NAD(P)-binding Rossmann-like Domain"/>
    <property type="match status" value="2"/>
</dbReference>
<evidence type="ECO:0000256" key="4">
    <source>
        <dbReference type="RuleBase" id="RU003719"/>
    </source>
</evidence>
<dbReference type="PROSITE" id="PS00671">
    <property type="entry name" value="D_2_HYDROXYACID_DH_3"/>
    <property type="match status" value="1"/>
</dbReference>